<dbReference type="PROSITE" id="PS50222">
    <property type="entry name" value="EF_HAND_2"/>
    <property type="match status" value="1"/>
</dbReference>
<feature type="compositionally biased region" description="Polar residues" evidence="1">
    <location>
        <begin position="1205"/>
        <end position="1215"/>
    </location>
</feature>
<feature type="region of interest" description="Disordered" evidence="1">
    <location>
        <begin position="1205"/>
        <end position="1236"/>
    </location>
</feature>
<sequence length="1527" mass="169487">MHNKETIHVNQNMAGAESTISYFHNNHTNNCDETTHDQASEISKPAGNTKLKPSYSFQSSTSTLSASSSIDEEFKAGVCNFDRKNGTSFVDTNCELSKKLGCIAVGDGGQSSAIAQYPIGNQCSEQSCSSNNKKKSMPLLKTVLLYNDCKDKSDGRVSVLASCVSEYIKAVFQKLDCHAKGSISIEEFNSLCKVLDISTAISHRHSWLNEDGRITLAGFEKLLWERVTNDGEQTLPVSLEERRSSPILALSALHTSLSLQSLKAIMNDLKEISLSMTSNDKITGEANADASLRTELDASSNKFSENSESLKGFFKSSFLVYEENRRMKSVIEDLRVSLQNTDAENLALRVKIQLLIDKIRSQEADRQNALPSSLQFHEIQPQSLIRSDHCCFRAEKSEASGVSTSFVTSNCQISSNIIDDLQSNTAKESGSNTTPSSNETDIIVEASKYESNASSISENNYRFSTGLSNFDPILSMDDCAKVKLQPETMRTNTNNITMALLRNQSQGNHLAKQEPTLNNDQEKLQRTDEICNAENPYVKNTISLTPELLSPNIYCILPSQDSDILPQSSFTPQLPSYHKANLLQDAGKHENMTAKLPRIIGTQAKVLSVETVKPGRECIIDSPMQTRGEKAQEKTFNADSPLSKKSQSDLSVSMLSSVPMPSDFTLIPQVMTSGRLSLRTENPRNVIEARQPMKSVSVPELNNLRVNLHWHPTVNSDTGAQQEQAPEHLPSNATMTMSSHQSLANKSHPLPRLLAARAMLEATLNAVLLNNRLIANLGMKSLMKSSNIQRPGVDGSRSDYLLSKISSSDSKRDAKQHSGQISNTVYRGSPEEEVNLDQSCAKTCDSNAMVDEFAGNLHREDKYNSLASGSELNKRDMSLRGNRISTVNEDERVKSYKENTEENIPWPSISESRKEVFDAFALHRKVEEEPEINEARIVKHNAQTSSVDELLAEFMEYCNENGVDIEHETKENQRQKNLSSVPTRDLNPQHKHVYLHPTDCNDVSRNAHQLAQKSTLLEHGLPVDNLNRSNVPSEEIYISSCGSDDSGRGDSEGSSPSPEDMSGTSDDSLWTSEDLAVHSDLLHIRDKRFQNQCSLSQHVNLSENFAPAVNDANCAVKHGKNEPYSSISPAKNYYMVPQETYARFTSHKNQEYYREISDRKYNTDSVHNYMPTTIDGLNRNITDDSVIYQTVASCMADNSNRCNISNKNRPSTSTGKDLKFEHTGAHDGSNSNLKSNGLFETSETDLQVIDLDDDVSNLDFIGQKTDHKSSDLTCERKQKSFLGRRCRSFNTFKNFLSHTASQLKRNGGGRSSFSLPRGPSKLQDGLNVTQELTHEAPKSIVKQTVCHFNEEKKKKRIRFKDTVDIFPAKGEPAAVQSTFENTFQGEGNSHISIDKNSPCFSSCTNGQQENLQSLAHLEKQERLSSDFEEGSEIPTNFETILSPIGQVNWNIMSAKNDLCSQIQTVPNSHSMEKLSGISGPSSTSDPVPMTIAHTSRDAISESQDLLDALEKDMELMLLTLTEDEKNL</sequence>
<dbReference type="Proteomes" id="UP000694843">
    <property type="component" value="Unplaced"/>
</dbReference>
<feature type="region of interest" description="Disordered" evidence="1">
    <location>
        <begin position="34"/>
        <end position="55"/>
    </location>
</feature>
<gene>
    <name evidence="4" type="primary">LOC108677156</name>
</gene>
<evidence type="ECO:0000313" key="3">
    <source>
        <dbReference type="Proteomes" id="UP000694843"/>
    </source>
</evidence>
<feature type="compositionally biased region" description="Low complexity" evidence="1">
    <location>
        <begin position="1052"/>
        <end position="1063"/>
    </location>
</feature>
<evidence type="ECO:0000313" key="4">
    <source>
        <dbReference type="RefSeq" id="XP_018020809.1"/>
    </source>
</evidence>
<name>A0A8B7P3W5_HYAAZ</name>
<feature type="region of interest" description="Disordered" evidence="1">
    <location>
        <begin position="716"/>
        <end position="744"/>
    </location>
</feature>
<keyword evidence="3" id="KW-1185">Reference proteome</keyword>
<dbReference type="SUPFAM" id="SSF47473">
    <property type="entry name" value="EF-hand"/>
    <property type="match status" value="1"/>
</dbReference>
<dbReference type="InterPro" id="IPR011992">
    <property type="entry name" value="EF-hand-dom_pair"/>
</dbReference>
<dbReference type="InterPro" id="IPR002048">
    <property type="entry name" value="EF_hand_dom"/>
</dbReference>
<dbReference type="KEGG" id="hazt:108677156"/>
<evidence type="ECO:0000256" key="1">
    <source>
        <dbReference type="SAM" id="MobiDB-lite"/>
    </source>
</evidence>
<dbReference type="OrthoDB" id="6359872at2759"/>
<feature type="compositionally biased region" description="Polar residues" evidence="1">
    <location>
        <begin position="634"/>
        <end position="645"/>
    </location>
</feature>
<dbReference type="GO" id="GO:0005509">
    <property type="term" value="F:calcium ion binding"/>
    <property type="evidence" value="ECO:0007669"/>
    <property type="project" value="InterPro"/>
</dbReference>
<accession>A0A8B7P3W5</accession>
<feature type="region of interest" description="Disordered" evidence="1">
    <location>
        <begin position="625"/>
        <end position="647"/>
    </location>
</feature>
<feature type="region of interest" description="Disordered" evidence="1">
    <location>
        <begin position="967"/>
        <end position="987"/>
    </location>
</feature>
<feature type="compositionally biased region" description="Basic and acidic residues" evidence="1">
    <location>
        <begin position="1216"/>
        <end position="1225"/>
    </location>
</feature>
<proteinExistence type="predicted"/>
<reference evidence="4" key="1">
    <citation type="submission" date="2025-08" db="UniProtKB">
        <authorList>
            <consortium name="RefSeq"/>
        </authorList>
    </citation>
    <scope>IDENTIFICATION</scope>
    <source>
        <tissue evidence="4">Whole organism</tissue>
    </source>
</reference>
<dbReference type="RefSeq" id="XP_018020809.1">
    <property type="nucleotide sequence ID" value="XM_018165320.1"/>
</dbReference>
<dbReference type="GeneID" id="108677156"/>
<evidence type="ECO:0000259" key="2">
    <source>
        <dbReference type="PROSITE" id="PS50222"/>
    </source>
</evidence>
<feature type="region of interest" description="Disordered" evidence="1">
    <location>
        <begin position="1037"/>
        <end position="1068"/>
    </location>
</feature>
<organism evidence="3 4">
    <name type="scientific">Hyalella azteca</name>
    <name type="common">Amphipod</name>
    <dbReference type="NCBI Taxonomy" id="294128"/>
    <lineage>
        <taxon>Eukaryota</taxon>
        <taxon>Metazoa</taxon>
        <taxon>Ecdysozoa</taxon>
        <taxon>Arthropoda</taxon>
        <taxon>Crustacea</taxon>
        <taxon>Multicrustacea</taxon>
        <taxon>Malacostraca</taxon>
        <taxon>Eumalacostraca</taxon>
        <taxon>Peracarida</taxon>
        <taxon>Amphipoda</taxon>
        <taxon>Senticaudata</taxon>
        <taxon>Talitrida</taxon>
        <taxon>Talitroidea</taxon>
        <taxon>Hyalellidae</taxon>
        <taxon>Hyalella</taxon>
    </lineage>
</organism>
<feature type="compositionally biased region" description="Polar residues" evidence="1">
    <location>
        <begin position="731"/>
        <end position="744"/>
    </location>
</feature>
<protein>
    <submittedName>
        <fullName evidence="4">Uncharacterized protein LOC108677156</fullName>
    </submittedName>
</protein>
<feature type="domain" description="EF-hand" evidence="2">
    <location>
        <begin position="163"/>
        <end position="198"/>
    </location>
</feature>